<organism evidence="1 2">
    <name type="scientific">Adineta ricciae</name>
    <name type="common">Rotifer</name>
    <dbReference type="NCBI Taxonomy" id="249248"/>
    <lineage>
        <taxon>Eukaryota</taxon>
        <taxon>Metazoa</taxon>
        <taxon>Spiralia</taxon>
        <taxon>Gnathifera</taxon>
        <taxon>Rotifera</taxon>
        <taxon>Eurotatoria</taxon>
        <taxon>Bdelloidea</taxon>
        <taxon>Adinetida</taxon>
        <taxon>Adinetidae</taxon>
        <taxon>Adineta</taxon>
    </lineage>
</organism>
<sequence>MMTKTKRLIVSIQWTFQLEKSEQITRERSTVFFNYLILPKLLTLLRAKIDDVYHKMKKLYDRIINQCIQTLFEESSNSEQIRILTIAPASWGRNKIVDFFNCTEHQARASIELRQTNGILAFPTFLRGNEPTDLVTIDKILSYYRRDGISRPSPNRKDVVLINGTYVGKRFIENPSIDIGKSKFFSLRPKDVKPESPHEVCLCIYHENMALLLKSTVQLNDLICSCVCSTEDEAC</sequence>
<gene>
    <name evidence="1" type="ORF">EDS130_LOCUS43491</name>
</gene>
<proteinExistence type="predicted"/>
<comment type="caution">
    <text evidence="1">The sequence shown here is derived from an EMBL/GenBank/DDBJ whole genome shotgun (WGS) entry which is preliminary data.</text>
</comment>
<dbReference type="PANTHER" id="PTHR46601:SF1">
    <property type="entry name" value="ADF-H DOMAIN-CONTAINING PROTEIN"/>
    <property type="match status" value="1"/>
</dbReference>
<dbReference type="EMBL" id="CAJNOJ010000723">
    <property type="protein sequence ID" value="CAF1514861.1"/>
    <property type="molecule type" value="Genomic_DNA"/>
</dbReference>
<reference evidence="1" key="1">
    <citation type="submission" date="2021-02" db="EMBL/GenBank/DDBJ databases">
        <authorList>
            <person name="Nowell W R."/>
        </authorList>
    </citation>
    <scope>NUCLEOTIDE SEQUENCE</scope>
</reference>
<protein>
    <submittedName>
        <fullName evidence="1">Uncharacterized protein</fullName>
    </submittedName>
</protein>
<evidence type="ECO:0000313" key="1">
    <source>
        <dbReference type="EMBL" id="CAF1514861.1"/>
    </source>
</evidence>
<dbReference type="Proteomes" id="UP000663852">
    <property type="component" value="Unassembled WGS sequence"/>
</dbReference>
<name>A0A815U4P8_ADIRI</name>
<dbReference type="PANTHER" id="PTHR46601">
    <property type="entry name" value="ULP_PROTEASE DOMAIN-CONTAINING PROTEIN"/>
    <property type="match status" value="1"/>
</dbReference>
<accession>A0A815U4P8</accession>
<evidence type="ECO:0000313" key="2">
    <source>
        <dbReference type="Proteomes" id="UP000663852"/>
    </source>
</evidence>
<dbReference type="AlphaFoldDB" id="A0A815U4P8"/>
<dbReference type="OrthoDB" id="10062343at2759"/>